<feature type="transmembrane region" description="Helical" evidence="1">
    <location>
        <begin position="21"/>
        <end position="41"/>
    </location>
</feature>
<organism evidence="2 3">
    <name type="scientific">Aquimarina intermedia</name>
    <dbReference type="NCBI Taxonomy" id="350814"/>
    <lineage>
        <taxon>Bacteria</taxon>
        <taxon>Pseudomonadati</taxon>
        <taxon>Bacteroidota</taxon>
        <taxon>Flavobacteriia</taxon>
        <taxon>Flavobacteriales</taxon>
        <taxon>Flavobacteriaceae</taxon>
        <taxon>Aquimarina</taxon>
    </lineage>
</organism>
<dbReference type="RefSeq" id="WP_148781906.1">
    <property type="nucleotide sequence ID" value="NZ_VNHU01000002.1"/>
</dbReference>
<comment type="caution">
    <text evidence="2">The sequence shown here is derived from an EMBL/GenBank/DDBJ whole genome shotgun (WGS) entry which is preliminary data.</text>
</comment>
<evidence type="ECO:0000256" key="1">
    <source>
        <dbReference type="SAM" id="Phobius"/>
    </source>
</evidence>
<dbReference type="OrthoDB" id="9798708at2"/>
<keyword evidence="1" id="KW-0472">Membrane</keyword>
<evidence type="ECO:0000313" key="2">
    <source>
        <dbReference type="EMBL" id="TYP76319.1"/>
    </source>
</evidence>
<protein>
    <submittedName>
        <fullName evidence="2">Putative F0F1-ATPase subunit (Ca2+/Mg2+ transporter)</fullName>
    </submittedName>
</protein>
<dbReference type="EMBL" id="VNHU01000002">
    <property type="protein sequence ID" value="TYP76319.1"/>
    <property type="molecule type" value="Genomic_DNA"/>
</dbReference>
<sequence>MEKKNSQPKSRGNQLKQYAKYTTIGIQMLAIIVGGYYLGVYIDEVKGFTEPFYEKWIGLGAVFLAIGSVIWQVIKVK</sequence>
<dbReference type="Pfam" id="PF09527">
    <property type="entry name" value="ATPase_gene1"/>
    <property type="match status" value="1"/>
</dbReference>
<reference evidence="2 3" key="1">
    <citation type="submission" date="2019-07" db="EMBL/GenBank/DDBJ databases">
        <title>Genomic Encyclopedia of Archaeal and Bacterial Type Strains, Phase II (KMG-II): from individual species to whole genera.</title>
        <authorList>
            <person name="Goeker M."/>
        </authorList>
    </citation>
    <scope>NUCLEOTIDE SEQUENCE [LARGE SCALE GENOMIC DNA]</scope>
    <source>
        <strain evidence="2 3">DSM 17527</strain>
    </source>
</reference>
<gene>
    <name evidence="2" type="ORF">BD809_102537</name>
</gene>
<feature type="transmembrane region" description="Helical" evidence="1">
    <location>
        <begin position="56"/>
        <end position="74"/>
    </location>
</feature>
<dbReference type="Proteomes" id="UP000324376">
    <property type="component" value="Unassembled WGS sequence"/>
</dbReference>
<proteinExistence type="predicted"/>
<accession>A0A5S5CAY5</accession>
<keyword evidence="3" id="KW-1185">Reference proteome</keyword>
<keyword evidence="1" id="KW-0812">Transmembrane</keyword>
<dbReference type="AlphaFoldDB" id="A0A5S5CAY5"/>
<name>A0A5S5CAY5_9FLAO</name>
<keyword evidence="1" id="KW-1133">Transmembrane helix</keyword>
<evidence type="ECO:0000313" key="3">
    <source>
        <dbReference type="Proteomes" id="UP000324376"/>
    </source>
</evidence>
<dbReference type="InterPro" id="IPR032820">
    <property type="entry name" value="ATPase_put"/>
</dbReference>